<evidence type="ECO:0000313" key="2">
    <source>
        <dbReference type="EMBL" id="KAJ1177978.1"/>
    </source>
</evidence>
<comment type="caution">
    <text evidence="2">The sequence shown here is derived from an EMBL/GenBank/DDBJ whole genome shotgun (WGS) entry which is preliminary data.</text>
</comment>
<evidence type="ECO:0000313" key="3">
    <source>
        <dbReference type="Proteomes" id="UP001066276"/>
    </source>
</evidence>
<proteinExistence type="predicted"/>
<gene>
    <name evidence="2" type="ORF">NDU88_003228</name>
</gene>
<dbReference type="Proteomes" id="UP001066276">
    <property type="component" value="Chromosome 3_2"/>
</dbReference>
<evidence type="ECO:0000256" key="1">
    <source>
        <dbReference type="SAM" id="MobiDB-lite"/>
    </source>
</evidence>
<feature type="region of interest" description="Disordered" evidence="1">
    <location>
        <begin position="85"/>
        <end position="105"/>
    </location>
</feature>
<keyword evidence="3" id="KW-1185">Reference proteome</keyword>
<dbReference type="EMBL" id="JANPWB010000006">
    <property type="protein sequence ID" value="KAJ1177978.1"/>
    <property type="molecule type" value="Genomic_DNA"/>
</dbReference>
<organism evidence="2 3">
    <name type="scientific">Pleurodeles waltl</name>
    <name type="common">Iberian ribbed newt</name>
    <dbReference type="NCBI Taxonomy" id="8319"/>
    <lineage>
        <taxon>Eukaryota</taxon>
        <taxon>Metazoa</taxon>
        <taxon>Chordata</taxon>
        <taxon>Craniata</taxon>
        <taxon>Vertebrata</taxon>
        <taxon>Euteleostomi</taxon>
        <taxon>Amphibia</taxon>
        <taxon>Batrachia</taxon>
        <taxon>Caudata</taxon>
        <taxon>Salamandroidea</taxon>
        <taxon>Salamandridae</taxon>
        <taxon>Pleurodelinae</taxon>
        <taxon>Pleurodeles</taxon>
    </lineage>
</organism>
<dbReference type="AlphaFoldDB" id="A0AAV7TN07"/>
<protein>
    <submittedName>
        <fullName evidence="2">Uncharacterized protein</fullName>
    </submittedName>
</protein>
<accession>A0AAV7TN07</accession>
<name>A0AAV7TN07_PLEWA</name>
<reference evidence="2" key="1">
    <citation type="journal article" date="2022" name="bioRxiv">
        <title>Sequencing and chromosome-scale assembly of the giantPleurodeles waltlgenome.</title>
        <authorList>
            <person name="Brown T."/>
            <person name="Elewa A."/>
            <person name="Iarovenko S."/>
            <person name="Subramanian E."/>
            <person name="Araus A.J."/>
            <person name="Petzold A."/>
            <person name="Susuki M."/>
            <person name="Suzuki K.-i.T."/>
            <person name="Hayashi T."/>
            <person name="Toyoda A."/>
            <person name="Oliveira C."/>
            <person name="Osipova E."/>
            <person name="Leigh N.D."/>
            <person name="Simon A."/>
            <person name="Yun M.H."/>
        </authorList>
    </citation>
    <scope>NUCLEOTIDE SEQUENCE</scope>
    <source>
        <strain evidence="2">20211129_DDA</strain>
        <tissue evidence="2">Liver</tissue>
    </source>
</reference>
<sequence>MPQRFVKGRSVALETHVSQSPIVYNGQARPTETRKPGAEEQAVVWCRNSKGTHGAKRPCQCSLRKYNAPSVVSAFTPLGAARCQSSLLSPPGTKAESRSSSLLHT</sequence>